<evidence type="ECO:0000313" key="2">
    <source>
        <dbReference type="Proteomes" id="UP001153269"/>
    </source>
</evidence>
<proteinExistence type="predicted"/>
<accession>A0A9N7YQS1</accession>
<gene>
    <name evidence="1" type="ORF">PLEPLA_LOCUS22510</name>
</gene>
<dbReference type="AlphaFoldDB" id="A0A9N7YQS1"/>
<keyword evidence="2" id="KW-1185">Reference proteome</keyword>
<organism evidence="1 2">
    <name type="scientific">Pleuronectes platessa</name>
    <name type="common">European plaice</name>
    <dbReference type="NCBI Taxonomy" id="8262"/>
    <lineage>
        <taxon>Eukaryota</taxon>
        <taxon>Metazoa</taxon>
        <taxon>Chordata</taxon>
        <taxon>Craniata</taxon>
        <taxon>Vertebrata</taxon>
        <taxon>Euteleostomi</taxon>
        <taxon>Actinopterygii</taxon>
        <taxon>Neopterygii</taxon>
        <taxon>Teleostei</taxon>
        <taxon>Neoteleostei</taxon>
        <taxon>Acanthomorphata</taxon>
        <taxon>Carangaria</taxon>
        <taxon>Pleuronectiformes</taxon>
        <taxon>Pleuronectoidei</taxon>
        <taxon>Pleuronectidae</taxon>
        <taxon>Pleuronectes</taxon>
    </lineage>
</organism>
<comment type="caution">
    <text evidence="1">The sequence shown here is derived from an EMBL/GenBank/DDBJ whole genome shotgun (WGS) entry which is preliminary data.</text>
</comment>
<name>A0A9N7YQS1_PLEPL</name>
<sequence>MTENICTLPGLCLDEASNNGSGFQSRCRSCAWACITPSTPSSQFPPVSSTGTWHSCQSCAISGSAGAAQALPNYLPPSSLSSRPTPLDSSRVSLSATSALGARRATTDCAVTSLSPRQTPSCQIQRDQSEILTSVMQHCKHMVPYRRCTPAPVPVLWLQPFNLHKSETWRERPQTVVHLSKSPGDKSKERLPARCRGYTAVRPALEGRRGRRELGYRILAHSGGVSGSLIGGMGVQEGPQVPLYLIMNLNEFLL</sequence>
<protein>
    <submittedName>
        <fullName evidence="1">Uncharacterized protein</fullName>
    </submittedName>
</protein>
<dbReference type="EMBL" id="CADEAL010001668">
    <property type="protein sequence ID" value="CAB1434464.1"/>
    <property type="molecule type" value="Genomic_DNA"/>
</dbReference>
<evidence type="ECO:0000313" key="1">
    <source>
        <dbReference type="EMBL" id="CAB1434464.1"/>
    </source>
</evidence>
<reference evidence="1" key="1">
    <citation type="submission" date="2020-03" db="EMBL/GenBank/DDBJ databases">
        <authorList>
            <person name="Weist P."/>
        </authorList>
    </citation>
    <scope>NUCLEOTIDE SEQUENCE</scope>
</reference>
<dbReference type="Proteomes" id="UP001153269">
    <property type="component" value="Unassembled WGS sequence"/>
</dbReference>